<keyword evidence="9" id="KW-1133">Transmembrane helix</keyword>
<feature type="domain" description="Signal transduction histidine kinase subgroup 3 dimerisation and phosphoacceptor" evidence="11">
    <location>
        <begin position="162"/>
        <end position="227"/>
    </location>
</feature>
<dbReference type="PANTHER" id="PTHR24421">
    <property type="entry name" value="NITRATE/NITRITE SENSOR PROTEIN NARX-RELATED"/>
    <property type="match status" value="1"/>
</dbReference>
<evidence type="ECO:0000256" key="9">
    <source>
        <dbReference type="SAM" id="Phobius"/>
    </source>
</evidence>
<dbReference type="SUPFAM" id="SSF55874">
    <property type="entry name" value="ATPase domain of HSP90 chaperone/DNA topoisomerase II/histidine kinase"/>
    <property type="match status" value="1"/>
</dbReference>
<keyword evidence="9" id="KW-0812">Transmembrane</keyword>
<evidence type="ECO:0000256" key="7">
    <source>
        <dbReference type="ARBA" id="ARBA00022840"/>
    </source>
</evidence>
<dbReference type="InterPro" id="IPR011712">
    <property type="entry name" value="Sig_transdc_His_kin_sub3_dim/P"/>
</dbReference>
<dbReference type="InterPro" id="IPR003594">
    <property type="entry name" value="HATPase_dom"/>
</dbReference>
<protein>
    <recommendedName>
        <fullName evidence="2">histidine kinase</fullName>
        <ecNumber evidence="2">2.7.13.3</ecNumber>
    </recommendedName>
</protein>
<dbReference type="RefSeq" id="WP_259612044.1">
    <property type="nucleotide sequence ID" value="NZ_CP091139.2"/>
</dbReference>
<evidence type="ECO:0000256" key="2">
    <source>
        <dbReference type="ARBA" id="ARBA00012438"/>
    </source>
</evidence>
<keyword evidence="6 12" id="KW-0418">Kinase</keyword>
<dbReference type="Pfam" id="PF07730">
    <property type="entry name" value="HisKA_3"/>
    <property type="match status" value="1"/>
</dbReference>
<evidence type="ECO:0000256" key="4">
    <source>
        <dbReference type="ARBA" id="ARBA00022679"/>
    </source>
</evidence>
<evidence type="ECO:0000259" key="10">
    <source>
        <dbReference type="Pfam" id="PF02518"/>
    </source>
</evidence>
<evidence type="ECO:0000256" key="8">
    <source>
        <dbReference type="ARBA" id="ARBA00023012"/>
    </source>
</evidence>
<comment type="catalytic activity">
    <reaction evidence="1">
        <text>ATP + protein L-histidine = ADP + protein N-phospho-L-histidine.</text>
        <dbReference type="EC" id="2.7.13.3"/>
    </reaction>
</comment>
<accession>A0ABY5NJV6</accession>
<sequence length="364" mass="37698">MPAPDAALAGLFVVIAVLSVLTGNPAEGPLALTLPVAVLSAGSLAWRVRSPLVCIGLLIVTGFVQTLLSQPPGSLWSLAVYAIGMYSLAAHCTEGVAAVAGVVFVASLLIQERIGNGIDFLFIVLLFGGLWLLGRASRYWRLRVSSAERRQQDAARLATAQERVRIARELHDVVAHSLSVIAVQSDAAQAALAKDPARAAAPVEAIGATARQALTEIRSLLDVLRADDGADAIGVAAIAQLAERARAAGVDVTLDVQDLTAALPAAVDLVAYRTVQEGLTNALHHAPGASVQVGVRRAASVLHIEVRNGPSTKRPALSASTGYGLVGIAERVRTLGGRLRTAPTPEGGFALTVDIPLDDEGADS</sequence>
<evidence type="ECO:0000256" key="1">
    <source>
        <dbReference type="ARBA" id="ARBA00000085"/>
    </source>
</evidence>
<keyword evidence="5" id="KW-0547">Nucleotide-binding</keyword>
<keyword evidence="7" id="KW-0067">ATP-binding</keyword>
<dbReference type="PANTHER" id="PTHR24421:SF10">
    <property type="entry name" value="NITRATE_NITRITE SENSOR PROTEIN NARQ"/>
    <property type="match status" value="1"/>
</dbReference>
<evidence type="ECO:0000259" key="11">
    <source>
        <dbReference type="Pfam" id="PF07730"/>
    </source>
</evidence>
<dbReference type="InterPro" id="IPR036890">
    <property type="entry name" value="HATPase_C_sf"/>
</dbReference>
<keyword evidence="3" id="KW-0597">Phosphoprotein</keyword>
<gene>
    <name evidence="12" type="ORF">L2X98_18840</name>
</gene>
<organism evidence="12 13">
    <name type="scientific">Microbacterium elymi</name>
    <dbReference type="NCBI Taxonomy" id="2909587"/>
    <lineage>
        <taxon>Bacteria</taxon>
        <taxon>Bacillati</taxon>
        <taxon>Actinomycetota</taxon>
        <taxon>Actinomycetes</taxon>
        <taxon>Micrococcales</taxon>
        <taxon>Microbacteriaceae</taxon>
        <taxon>Microbacterium</taxon>
    </lineage>
</organism>
<evidence type="ECO:0000313" key="13">
    <source>
        <dbReference type="Proteomes" id="UP001054811"/>
    </source>
</evidence>
<keyword evidence="4" id="KW-0808">Transferase</keyword>
<feature type="transmembrane region" description="Helical" evidence="9">
    <location>
        <begin position="80"/>
        <end position="108"/>
    </location>
</feature>
<keyword evidence="13" id="KW-1185">Reference proteome</keyword>
<dbReference type="Proteomes" id="UP001054811">
    <property type="component" value="Chromosome"/>
</dbReference>
<proteinExistence type="predicted"/>
<keyword evidence="9" id="KW-0472">Membrane</keyword>
<feature type="transmembrane region" description="Helical" evidence="9">
    <location>
        <begin position="49"/>
        <end position="68"/>
    </location>
</feature>
<dbReference type="Gene3D" id="3.30.565.10">
    <property type="entry name" value="Histidine kinase-like ATPase, C-terminal domain"/>
    <property type="match status" value="1"/>
</dbReference>
<feature type="transmembrane region" description="Helical" evidence="9">
    <location>
        <begin position="114"/>
        <end position="133"/>
    </location>
</feature>
<evidence type="ECO:0000313" key="12">
    <source>
        <dbReference type="EMBL" id="UUT35445.1"/>
    </source>
</evidence>
<dbReference type="InterPro" id="IPR050482">
    <property type="entry name" value="Sensor_HK_TwoCompSys"/>
</dbReference>
<dbReference type="CDD" id="cd16917">
    <property type="entry name" value="HATPase_UhpB-NarQ-NarX-like"/>
    <property type="match status" value="1"/>
</dbReference>
<dbReference type="Pfam" id="PF02518">
    <property type="entry name" value="HATPase_c"/>
    <property type="match status" value="1"/>
</dbReference>
<keyword evidence="8" id="KW-0902">Two-component regulatory system</keyword>
<evidence type="ECO:0000256" key="6">
    <source>
        <dbReference type="ARBA" id="ARBA00022777"/>
    </source>
</evidence>
<dbReference type="GO" id="GO:0016301">
    <property type="term" value="F:kinase activity"/>
    <property type="evidence" value="ECO:0007669"/>
    <property type="project" value="UniProtKB-KW"/>
</dbReference>
<feature type="domain" description="Histidine kinase/HSP90-like ATPase" evidence="10">
    <location>
        <begin position="272"/>
        <end position="358"/>
    </location>
</feature>
<evidence type="ECO:0000256" key="5">
    <source>
        <dbReference type="ARBA" id="ARBA00022741"/>
    </source>
</evidence>
<dbReference type="EMBL" id="CP091139">
    <property type="protein sequence ID" value="UUT35445.1"/>
    <property type="molecule type" value="Genomic_DNA"/>
</dbReference>
<dbReference type="EC" id="2.7.13.3" evidence="2"/>
<name>A0ABY5NJV6_9MICO</name>
<evidence type="ECO:0000256" key="3">
    <source>
        <dbReference type="ARBA" id="ARBA00022553"/>
    </source>
</evidence>
<dbReference type="Gene3D" id="1.20.5.1930">
    <property type="match status" value="1"/>
</dbReference>
<reference evidence="12" key="1">
    <citation type="submission" date="2022-01" db="EMBL/GenBank/DDBJ databases">
        <title>Microbacterium eymi and Microbacterium rhizovicinus sp. nov., isolated from the rhizospheric soil of Elymus tsukushiensis, a plant native to the Dokdo Islands, Republic of Korea.</title>
        <authorList>
            <person name="Hwang Y.J."/>
        </authorList>
    </citation>
    <scope>NUCLEOTIDE SEQUENCE</scope>
    <source>
        <strain evidence="12">KUDC0405</strain>
    </source>
</reference>